<evidence type="ECO:0000256" key="4">
    <source>
        <dbReference type="ARBA" id="ARBA00022989"/>
    </source>
</evidence>
<feature type="transmembrane region" description="Helical" evidence="6">
    <location>
        <begin position="66"/>
        <end position="85"/>
    </location>
</feature>
<dbReference type="RefSeq" id="WP_189606837.1">
    <property type="nucleotide sequence ID" value="NZ_BMXR01000001.1"/>
</dbReference>
<dbReference type="SUPFAM" id="SSF117892">
    <property type="entry name" value="Band 7/SPFH domain"/>
    <property type="match status" value="1"/>
</dbReference>
<keyword evidence="10" id="KW-1185">Reference proteome</keyword>
<name>A0A918K2Z8_9GAMM</name>
<comment type="similarity">
    <text evidence="2 6">Belongs to the band 7/mec-2 family. HflK subfamily.</text>
</comment>
<evidence type="ECO:0000256" key="1">
    <source>
        <dbReference type="ARBA" id="ARBA00004167"/>
    </source>
</evidence>
<feature type="domain" description="Band 7" evidence="8">
    <location>
        <begin position="86"/>
        <end position="247"/>
    </location>
</feature>
<gene>
    <name evidence="9" type="primary">hflK</name>
    <name evidence="9" type="ORF">GCM10007392_04340</name>
</gene>
<dbReference type="InterPro" id="IPR001972">
    <property type="entry name" value="Stomatin_HflK_fam"/>
</dbReference>
<feature type="compositionally biased region" description="Gly residues" evidence="7">
    <location>
        <begin position="357"/>
        <end position="370"/>
    </location>
</feature>
<evidence type="ECO:0000313" key="10">
    <source>
        <dbReference type="Proteomes" id="UP000626148"/>
    </source>
</evidence>
<dbReference type="InterPro" id="IPR036013">
    <property type="entry name" value="Band_7/SPFH_dom_sf"/>
</dbReference>
<evidence type="ECO:0000256" key="5">
    <source>
        <dbReference type="ARBA" id="ARBA00023136"/>
    </source>
</evidence>
<keyword evidence="5 6" id="KW-0472">Membrane</keyword>
<dbReference type="PANTHER" id="PTHR43327:SF2">
    <property type="entry name" value="MODULATOR OF FTSH PROTEASE HFLK"/>
    <property type="match status" value="1"/>
</dbReference>
<reference evidence="9" key="2">
    <citation type="submission" date="2020-09" db="EMBL/GenBank/DDBJ databases">
        <authorList>
            <person name="Sun Q."/>
            <person name="Kim S."/>
        </authorList>
    </citation>
    <scope>NUCLEOTIDE SEQUENCE</scope>
    <source>
        <strain evidence="9">KCTC 22169</strain>
    </source>
</reference>
<evidence type="ECO:0000313" key="9">
    <source>
        <dbReference type="EMBL" id="GGX40701.1"/>
    </source>
</evidence>
<dbReference type="EMBL" id="BMXR01000001">
    <property type="protein sequence ID" value="GGX40701.1"/>
    <property type="molecule type" value="Genomic_DNA"/>
</dbReference>
<evidence type="ECO:0000259" key="8">
    <source>
        <dbReference type="SMART" id="SM00244"/>
    </source>
</evidence>
<dbReference type="SMART" id="SM00244">
    <property type="entry name" value="PHB"/>
    <property type="match status" value="1"/>
</dbReference>
<dbReference type="AlphaFoldDB" id="A0A918K2Z8"/>
<evidence type="ECO:0000256" key="3">
    <source>
        <dbReference type="ARBA" id="ARBA00022692"/>
    </source>
</evidence>
<comment type="subunit">
    <text evidence="6">HflC and HflK may interact to form a multimeric complex.</text>
</comment>
<evidence type="ECO:0000256" key="6">
    <source>
        <dbReference type="RuleBase" id="RU364113"/>
    </source>
</evidence>
<reference evidence="9" key="1">
    <citation type="journal article" date="2014" name="Int. J. Syst. Evol. Microbiol.">
        <title>Complete genome sequence of Corynebacterium casei LMG S-19264T (=DSM 44701T), isolated from a smear-ripened cheese.</title>
        <authorList>
            <consortium name="US DOE Joint Genome Institute (JGI-PGF)"/>
            <person name="Walter F."/>
            <person name="Albersmeier A."/>
            <person name="Kalinowski J."/>
            <person name="Ruckert C."/>
        </authorList>
    </citation>
    <scope>NUCLEOTIDE SEQUENCE</scope>
    <source>
        <strain evidence="9">KCTC 22169</strain>
    </source>
</reference>
<accession>A0A918K2Z8</accession>
<dbReference type="GO" id="GO:0016020">
    <property type="term" value="C:membrane"/>
    <property type="evidence" value="ECO:0007669"/>
    <property type="project" value="UniProtKB-SubCell"/>
</dbReference>
<dbReference type="NCBIfam" id="TIGR01933">
    <property type="entry name" value="hflK"/>
    <property type="match status" value="1"/>
</dbReference>
<dbReference type="InterPro" id="IPR010201">
    <property type="entry name" value="HflK"/>
</dbReference>
<dbReference type="GO" id="GO:0008233">
    <property type="term" value="F:peptidase activity"/>
    <property type="evidence" value="ECO:0007669"/>
    <property type="project" value="UniProtKB-KW"/>
</dbReference>
<keyword evidence="9" id="KW-0645">Protease</keyword>
<dbReference type="PRINTS" id="PR00721">
    <property type="entry name" value="STOMATIN"/>
</dbReference>
<comment type="caution">
    <text evidence="9">The sequence shown here is derived from an EMBL/GenBank/DDBJ whole genome shotgun (WGS) entry which is preliminary data.</text>
</comment>
<comment type="subcellular location">
    <subcellularLocation>
        <location evidence="1">Membrane</location>
        <topology evidence="1">Single-pass membrane protein</topology>
    </subcellularLocation>
</comment>
<dbReference type="InterPro" id="IPR050710">
    <property type="entry name" value="Band7/mec-2_domain"/>
</dbReference>
<evidence type="ECO:0000256" key="2">
    <source>
        <dbReference type="ARBA" id="ARBA00006971"/>
    </source>
</evidence>
<dbReference type="InterPro" id="IPR020980">
    <property type="entry name" value="Membrane_HflK_N"/>
</dbReference>
<evidence type="ECO:0000256" key="7">
    <source>
        <dbReference type="SAM" id="MobiDB-lite"/>
    </source>
</evidence>
<dbReference type="InterPro" id="IPR001107">
    <property type="entry name" value="Band_7"/>
</dbReference>
<comment type="function">
    <text evidence="6">HflC and HflK could encode or regulate a protease.</text>
</comment>
<keyword evidence="9" id="KW-0378">Hydrolase</keyword>
<organism evidence="9 10">
    <name type="scientific">Saccharospirillum salsuginis</name>
    <dbReference type="NCBI Taxonomy" id="418750"/>
    <lineage>
        <taxon>Bacteria</taxon>
        <taxon>Pseudomonadati</taxon>
        <taxon>Pseudomonadota</taxon>
        <taxon>Gammaproteobacteria</taxon>
        <taxon>Oceanospirillales</taxon>
        <taxon>Saccharospirillaceae</taxon>
        <taxon>Saccharospirillum</taxon>
    </lineage>
</organism>
<keyword evidence="3 6" id="KW-0812">Transmembrane</keyword>
<protein>
    <recommendedName>
        <fullName evidence="6">Protein HflK</fullName>
    </recommendedName>
</protein>
<dbReference type="CDD" id="cd03404">
    <property type="entry name" value="SPFH_HflK"/>
    <property type="match status" value="1"/>
</dbReference>
<dbReference type="PANTHER" id="PTHR43327">
    <property type="entry name" value="STOMATIN-LIKE PROTEIN 2, MITOCHONDRIAL"/>
    <property type="match status" value="1"/>
</dbReference>
<feature type="region of interest" description="Disordered" evidence="7">
    <location>
        <begin position="1"/>
        <end position="34"/>
    </location>
</feature>
<dbReference type="GO" id="GO:0006508">
    <property type="term" value="P:proteolysis"/>
    <property type="evidence" value="ECO:0007669"/>
    <property type="project" value="UniProtKB-KW"/>
</dbReference>
<keyword evidence="4 6" id="KW-1133">Transmembrane helix</keyword>
<sequence>MAWNEPPNGNNNDQDPWGNRGRRGGRNDGPPDLDELFKQFNDKLNKWLGGKKGGGSGSGGSGGTGGSLAAIFGILLVLVVVYAVYDSIYTVDESERAVVLRLGKFNSLEAPGLHFKIPFIDVIDQKVNVTEVRNYRHQSSMLTGDENIVSISMSVEYRAVDAQKFALNVQQPETSMANAAESALRHVIGSATLEQALTVGRDQIQAAVKERLQQYLNSYDVGIELAQLNINDTSPPNQVQDAFDDVIKAREDEQRLINEAQAYANQILPVAEGRARRQLEEAQGYKEQVVARSTGEARRFSSVLSAYNEAPEVTRQRLYLETVSKIYGGNNKVLVDVEGGNNMMYLPLDQLRNRATGSGGGSAGSGGSGGSDINNLSADEISNLTDQILREFDRRRGTGN</sequence>
<dbReference type="Pfam" id="PF12221">
    <property type="entry name" value="HflK_N"/>
    <property type="match status" value="1"/>
</dbReference>
<dbReference type="Proteomes" id="UP000626148">
    <property type="component" value="Unassembled WGS sequence"/>
</dbReference>
<proteinExistence type="inferred from homology"/>
<feature type="region of interest" description="Disordered" evidence="7">
    <location>
        <begin position="356"/>
        <end position="377"/>
    </location>
</feature>
<dbReference type="Gene3D" id="3.30.479.30">
    <property type="entry name" value="Band 7 domain"/>
    <property type="match status" value="1"/>
</dbReference>
<dbReference type="Pfam" id="PF01145">
    <property type="entry name" value="Band_7"/>
    <property type="match status" value="1"/>
</dbReference>